<evidence type="ECO:0000313" key="1">
    <source>
        <dbReference type="EMBL" id="MCY4745379.1"/>
    </source>
</evidence>
<dbReference type="Proteomes" id="UP001076464">
    <property type="component" value="Unassembled WGS sequence"/>
</dbReference>
<keyword evidence="2" id="KW-1185">Reference proteome</keyword>
<dbReference type="EMBL" id="JAPPUY010000002">
    <property type="protein sequence ID" value="MCY4745379.1"/>
    <property type="molecule type" value="Genomic_DNA"/>
</dbReference>
<evidence type="ECO:0000313" key="2">
    <source>
        <dbReference type="Proteomes" id="UP001076464"/>
    </source>
</evidence>
<reference evidence="1" key="1">
    <citation type="submission" date="2022-08" db="EMBL/GenBank/DDBJ databases">
        <title>Genome sequencing of Pelomonas sp. UHG3.</title>
        <authorList>
            <person name="So Y."/>
        </authorList>
    </citation>
    <scope>NUCLEOTIDE SEQUENCE</scope>
    <source>
        <strain evidence="1">UHG3</strain>
    </source>
</reference>
<accession>A0ACC6CAN8</accession>
<proteinExistence type="predicted"/>
<organism evidence="1 2">
    <name type="scientific">Roseateles hydrophilus</name>
    <dbReference type="NCBI Taxonomy" id="2975054"/>
    <lineage>
        <taxon>Bacteria</taxon>
        <taxon>Pseudomonadati</taxon>
        <taxon>Pseudomonadota</taxon>
        <taxon>Betaproteobacteria</taxon>
        <taxon>Burkholderiales</taxon>
        <taxon>Sphaerotilaceae</taxon>
        <taxon>Roseateles</taxon>
    </lineage>
</organism>
<comment type="caution">
    <text evidence="1">The sequence shown here is derived from an EMBL/GenBank/DDBJ whole genome shotgun (WGS) entry which is preliminary data.</text>
</comment>
<sequence>MQRRTLLLAGLSAGLALPAHARIAQLGDAIDKAGAQRMLSQRMGKAWLGQLQPELAPRARQVLDDSAARFEQQLRELLAFAPTPEIAGSYKALLSRFGDYRALLLSRPDREQVNELLKRSGEVLSIAHVATTQLQERSSAATARLVNLSGRQRMLSQRLALYFLARQQGARADLVQRETLKSSNEFEQAMRTLASAPEATPAIRDNLALAQGQWVFLKSALGSQSPTAQAASDVFSASENLLAVMETVTGQFARELGQG</sequence>
<name>A0ACC6CAN8_9BURK</name>
<gene>
    <name evidence="1" type="ORF">NYO99_10390</name>
</gene>
<protein>
    <submittedName>
        <fullName evidence="1">Type IV pili methyl-accepting chemotaxis transducer N-terminal domain-containing protein</fullName>
    </submittedName>
</protein>